<sequence length="103" mass="11939">MITEDMIANEPIVDGLKLEFNAVEVESFYLFQLNLNSHVQKYLNSQAINENDYEVVYKVNGRGQAICINDDEDFENFIIESKDLNSTKTMHLYINIKKSNTNK</sequence>
<proteinExistence type="predicted"/>
<keyword evidence="2" id="KW-1185">Reference proteome</keyword>
<name>A0ACA9L4J2_9GLOM</name>
<dbReference type="Proteomes" id="UP000789860">
    <property type="component" value="Unassembled WGS sequence"/>
</dbReference>
<reference evidence="1" key="1">
    <citation type="submission" date="2021-06" db="EMBL/GenBank/DDBJ databases">
        <authorList>
            <person name="Kallberg Y."/>
            <person name="Tangrot J."/>
            <person name="Rosling A."/>
        </authorList>
    </citation>
    <scope>NUCLEOTIDE SEQUENCE</scope>
    <source>
        <strain evidence="1">AU212A</strain>
    </source>
</reference>
<comment type="caution">
    <text evidence="1">The sequence shown here is derived from an EMBL/GenBank/DDBJ whole genome shotgun (WGS) entry which is preliminary data.</text>
</comment>
<dbReference type="EMBL" id="CAJVPM010004207">
    <property type="protein sequence ID" value="CAG8510566.1"/>
    <property type="molecule type" value="Genomic_DNA"/>
</dbReference>
<organism evidence="1 2">
    <name type="scientific">Scutellospora calospora</name>
    <dbReference type="NCBI Taxonomy" id="85575"/>
    <lineage>
        <taxon>Eukaryota</taxon>
        <taxon>Fungi</taxon>
        <taxon>Fungi incertae sedis</taxon>
        <taxon>Mucoromycota</taxon>
        <taxon>Glomeromycotina</taxon>
        <taxon>Glomeromycetes</taxon>
        <taxon>Diversisporales</taxon>
        <taxon>Gigasporaceae</taxon>
        <taxon>Scutellospora</taxon>
    </lineage>
</organism>
<evidence type="ECO:0000313" key="1">
    <source>
        <dbReference type="EMBL" id="CAG8510566.1"/>
    </source>
</evidence>
<gene>
    <name evidence="1" type="ORF">SCALOS_LOCUS3640</name>
</gene>
<evidence type="ECO:0000313" key="2">
    <source>
        <dbReference type="Proteomes" id="UP000789860"/>
    </source>
</evidence>
<accession>A0ACA9L4J2</accession>
<protein>
    <submittedName>
        <fullName evidence="1">427_t:CDS:1</fullName>
    </submittedName>
</protein>